<protein>
    <submittedName>
        <fullName evidence="3">NADP oxidoreductase</fullName>
    </submittedName>
</protein>
<name>A0A317ZXP5_9MICO</name>
<feature type="domain" description="Pyrroline-5-carboxylate reductase catalytic N-terminal" evidence="2">
    <location>
        <begin position="4"/>
        <end position="93"/>
    </location>
</feature>
<comment type="caution">
    <text evidence="3">The sequence shown here is derived from an EMBL/GenBank/DDBJ whole genome shotgun (WGS) entry which is preliminary data.</text>
</comment>
<proteinExistence type="predicted"/>
<accession>A0A317ZXP5</accession>
<dbReference type="InterPro" id="IPR051267">
    <property type="entry name" value="STEAP_metalloreductase"/>
</dbReference>
<dbReference type="Proteomes" id="UP000246722">
    <property type="component" value="Unassembled WGS sequence"/>
</dbReference>
<dbReference type="Pfam" id="PF03807">
    <property type="entry name" value="F420_oxidored"/>
    <property type="match status" value="1"/>
</dbReference>
<dbReference type="GO" id="GO:0016491">
    <property type="term" value="F:oxidoreductase activity"/>
    <property type="evidence" value="ECO:0007669"/>
    <property type="project" value="UniProtKB-KW"/>
</dbReference>
<dbReference type="SUPFAM" id="SSF51735">
    <property type="entry name" value="NAD(P)-binding Rossmann-fold domains"/>
    <property type="match status" value="1"/>
</dbReference>
<evidence type="ECO:0000313" key="3">
    <source>
        <dbReference type="EMBL" id="PXA72034.1"/>
    </source>
</evidence>
<dbReference type="PANTHER" id="PTHR14239:SF10">
    <property type="entry name" value="REDUCTASE"/>
    <property type="match status" value="1"/>
</dbReference>
<dbReference type="EMBL" id="QHLY01000005">
    <property type="protein sequence ID" value="PXA72034.1"/>
    <property type="molecule type" value="Genomic_DNA"/>
</dbReference>
<dbReference type="OrthoDB" id="5738121at2"/>
<dbReference type="PANTHER" id="PTHR14239">
    <property type="entry name" value="DUDULIN-RELATED"/>
    <property type="match status" value="1"/>
</dbReference>
<dbReference type="InterPro" id="IPR028939">
    <property type="entry name" value="P5C_Rdtase_cat_N"/>
</dbReference>
<keyword evidence="1" id="KW-0560">Oxidoreductase</keyword>
<keyword evidence="4" id="KW-1185">Reference proteome</keyword>
<evidence type="ECO:0000256" key="1">
    <source>
        <dbReference type="ARBA" id="ARBA00023002"/>
    </source>
</evidence>
<organism evidence="3 4">
    <name type="scientific">Cryobacterium arcticum</name>
    <dbReference type="NCBI Taxonomy" id="670052"/>
    <lineage>
        <taxon>Bacteria</taxon>
        <taxon>Bacillati</taxon>
        <taxon>Actinomycetota</taxon>
        <taxon>Actinomycetes</taxon>
        <taxon>Micrococcales</taxon>
        <taxon>Microbacteriaceae</taxon>
        <taxon>Cryobacterium</taxon>
    </lineage>
</organism>
<evidence type="ECO:0000259" key="2">
    <source>
        <dbReference type="Pfam" id="PF03807"/>
    </source>
</evidence>
<reference evidence="3 4" key="1">
    <citation type="submission" date="2018-05" db="EMBL/GenBank/DDBJ databases">
        <title>Genetic diversity of glacier-inhabiting Cryobacterium bacteria in China and description of Cryobacterium mengkeensis sp. nov. and Arthrobacter glacialis sp. nov.</title>
        <authorList>
            <person name="Liu Q."/>
            <person name="Xin Y.-H."/>
        </authorList>
    </citation>
    <scope>NUCLEOTIDE SEQUENCE [LARGE SCALE GENOMIC DNA]</scope>
    <source>
        <strain evidence="3 4">SK-1</strain>
    </source>
</reference>
<dbReference type="RefSeq" id="WP_110125557.1">
    <property type="nucleotide sequence ID" value="NZ_QHLY01000005.1"/>
</dbReference>
<dbReference type="Gene3D" id="3.40.50.720">
    <property type="entry name" value="NAD(P)-binding Rossmann-like Domain"/>
    <property type="match status" value="1"/>
</dbReference>
<gene>
    <name evidence="3" type="ORF">CTB96_03770</name>
</gene>
<evidence type="ECO:0000313" key="4">
    <source>
        <dbReference type="Proteomes" id="UP000246722"/>
    </source>
</evidence>
<sequence length="203" mass="20651">MTSISIIGAGNMATAIGARAAAHGHSVEIMSRDSSKARAAADQIGAAATVGEYGAKPVGDIVFLAVLSAGAVDIVTHYGDALAGKILIETTNPFNEDASGVVTTPGNSITQQIAAVAPESTQVMKAFNTVFRNVLVVDQPLDVFFAGGDPAARTQVAKFLETLDMRPLDTGGLESTHALEWAGILLMGLARNGAGFGAALGAK</sequence>
<dbReference type="AlphaFoldDB" id="A0A317ZXP5"/>
<dbReference type="InterPro" id="IPR036291">
    <property type="entry name" value="NAD(P)-bd_dom_sf"/>
</dbReference>